<dbReference type="EMBL" id="CP109441">
    <property type="protein sequence ID" value="WUV50258.1"/>
    <property type="molecule type" value="Genomic_DNA"/>
</dbReference>
<gene>
    <name evidence="3" type="ORF">OG563_19910</name>
</gene>
<dbReference type="InterPro" id="IPR012551">
    <property type="entry name" value="DUF1707_SHOCT-like"/>
</dbReference>
<sequence length="268" mass="28506">MATTRYGGIRARDTDRADVCGLLDAALADGQLTDDEHAERTAQAMRAKAFGELDVLIGDLQIPRNLVDAPVIRVDRRRPRRWLAPVAFIAGAAVIGAAVGGIASCASGASGPFGWSEHVPVLTTGSGLAYFIDEYRAEFGDTKVDEVTLYPDYALFERQAAGDPTETVRYRYDGRFHDYTTSNGRKADVRTFDLASIDLRAIAGLLAGAPQSIKTPGGAITHASIEFPPGRGDSDAAVSIYAKNQAGATGYLTATVTGEPLQVFPPSR</sequence>
<organism evidence="3 4">
    <name type="scientific">Nocardia vinacea</name>
    <dbReference type="NCBI Taxonomy" id="96468"/>
    <lineage>
        <taxon>Bacteria</taxon>
        <taxon>Bacillati</taxon>
        <taxon>Actinomycetota</taxon>
        <taxon>Actinomycetes</taxon>
        <taxon>Mycobacteriales</taxon>
        <taxon>Nocardiaceae</taxon>
        <taxon>Nocardia</taxon>
    </lineage>
</organism>
<dbReference type="Proteomes" id="UP001432062">
    <property type="component" value="Chromosome"/>
</dbReference>
<keyword evidence="4" id="KW-1185">Reference proteome</keyword>
<dbReference type="RefSeq" id="WP_327094950.1">
    <property type="nucleotide sequence ID" value="NZ_CP109149.1"/>
</dbReference>
<dbReference type="PANTHER" id="PTHR40763">
    <property type="entry name" value="MEMBRANE PROTEIN-RELATED"/>
    <property type="match status" value="1"/>
</dbReference>
<evidence type="ECO:0000313" key="3">
    <source>
        <dbReference type="EMBL" id="WUV50258.1"/>
    </source>
</evidence>
<proteinExistence type="predicted"/>
<feature type="transmembrane region" description="Helical" evidence="1">
    <location>
        <begin position="82"/>
        <end position="103"/>
    </location>
</feature>
<dbReference type="Pfam" id="PF08044">
    <property type="entry name" value="DUF1707"/>
    <property type="match status" value="1"/>
</dbReference>
<protein>
    <submittedName>
        <fullName evidence="3">DUF1707 domain-containing protein</fullName>
    </submittedName>
</protein>
<evidence type="ECO:0000259" key="2">
    <source>
        <dbReference type="Pfam" id="PF08044"/>
    </source>
</evidence>
<name>A0ABZ1Z448_9NOCA</name>
<feature type="domain" description="DUF1707" evidence="2">
    <location>
        <begin position="9"/>
        <end position="61"/>
    </location>
</feature>
<keyword evidence="1" id="KW-0472">Membrane</keyword>
<accession>A0ABZ1Z448</accession>
<evidence type="ECO:0000313" key="4">
    <source>
        <dbReference type="Proteomes" id="UP001432062"/>
    </source>
</evidence>
<keyword evidence="1" id="KW-1133">Transmembrane helix</keyword>
<evidence type="ECO:0000256" key="1">
    <source>
        <dbReference type="SAM" id="Phobius"/>
    </source>
</evidence>
<keyword evidence="1" id="KW-0812">Transmembrane</keyword>
<reference evidence="3" key="1">
    <citation type="submission" date="2022-10" db="EMBL/GenBank/DDBJ databases">
        <title>The complete genomes of actinobacterial strains from the NBC collection.</title>
        <authorList>
            <person name="Joergensen T.S."/>
            <person name="Alvarez Arevalo M."/>
            <person name="Sterndorff E.B."/>
            <person name="Faurdal D."/>
            <person name="Vuksanovic O."/>
            <person name="Mourched A.-S."/>
            <person name="Charusanti P."/>
            <person name="Shaw S."/>
            <person name="Blin K."/>
            <person name="Weber T."/>
        </authorList>
    </citation>
    <scope>NUCLEOTIDE SEQUENCE</scope>
    <source>
        <strain evidence="3">NBC_01482</strain>
    </source>
</reference>
<dbReference type="PANTHER" id="PTHR40763:SF4">
    <property type="entry name" value="DUF1707 DOMAIN-CONTAINING PROTEIN"/>
    <property type="match status" value="1"/>
</dbReference>